<dbReference type="Pfam" id="PF11102">
    <property type="entry name" value="YjbF"/>
    <property type="match status" value="1"/>
</dbReference>
<dbReference type="Gene3D" id="2.40.360.10">
    <property type="entry name" value="YmcC-like"/>
    <property type="match status" value="1"/>
</dbReference>
<organism evidence="2 3">
    <name type="scientific">Escherichia coli</name>
    <dbReference type="NCBI Taxonomy" id="562"/>
    <lineage>
        <taxon>Bacteria</taxon>
        <taxon>Pseudomonadati</taxon>
        <taxon>Pseudomonadota</taxon>
        <taxon>Gammaproteobacteria</taxon>
        <taxon>Enterobacterales</taxon>
        <taxon>Enterobacteriaceae</taxon>
        <taxon>Escherichia</taxon>
    </lineage>
</organism>
<protein>
    <submittedName>
        <fullName evidence="2">Lipoprotein yjbF</fullName>
    </submittedName>
</protein>
<dbReference type="InterPro" id="IPR046459">
    <property type="entry name" value="Caps_syn_GfcC_N"/>
</dbReference>
<name>A0A377E046_ECOLX</name>
<dbReference type="SUPFAM" id="SSF159270">
    <property type="entry name" value="YmcC-like"/>
    <property type="match status" value="1"/>
</dbReference>
<dbReference type="AlphaFoldDB" id="A0A377E046"/>
<dbReference type="InterPro" id="IPR023373">
    <property type="entry name" value="YmcC_sf"/>
</dbReference>
<dbReference type="Proteomes" id="UP000254429">
    <property type="component" value="Unassembled WGS sequence"/>
</dbReference>
<dbReference type="Pfam" id="PF20616">
    <property type="entry name" value="Caps_syn_GfcC_N"/>
    <property type="match status" value="1"/>
</dbReference>
<sequence>MAVWWKTLLGGDNLIEVNNLAADPLIKPAQIVDGASWTRTMGWTEYQQVRYATARSVFKWDGTDTVKVGSDETPVRVLDEEVSTDQARWHNRYWIDSEGQIRQSEQYLGADYFPVKTTLIKGGKTMIKQTIVALLLSVGASSVFAAGTVKVFSNGSSEAKTLTGAEHLIDLVGQPRLANSWWPGAVISEELATAAALRQQQALPDTAGRNRAQIPAPTMPLRLTPYASKFRR</sequence>
<dbReference type="InterPro" id="IPR021308">
    <property type="entry name" value="GfcB"/>
</dbReference>
<evidence type="ECO:0000313" key="3">
    <source>
        <dbReference type="Proteomes" id="UP000254429"/>
    </source>
</evidence>
<dbReference type="Gene3D" id="3.10.20.700">
    <property type="match status" value="1"/>
</dbReference>
<keyword evidence="2" id="KW-0449">Lipoprotein</keyword>
<accession>A0A377E046</accession>
<dbReference type="EMBL" id="UGFG01000001">
    <property type="protein sequence ID" value="STM41377.1"/>
    <property type="molecule type" value="Genomic_DNA"/>
</dbReference>
<evidence type="ECO:0000259" key="1">
    <source>
        <dbReference type="Pfam" id="PF20616"/>
    </source>
</evidence>
<gene>
    <name evidence="2" type="primary">yjbF_1</name>
    <name evidence="2" type="ORF">NCTC8500_05263</name>
</gene>
<evidence type="ECO:0000313" key="2">
    <source>
        <dbReference type="EMBL" id="STM41377.1"/>
    </source>
</evidence>
<proteinExistence type="predicted"/>
<feature type="domain" description="Capsule biosynthesis GfcC-like N-terminal" evidence="1">
    <location>
        <begin position="145"/>
        <end position="203"/>
    </location>
</feature>
<reference evidence="2 3" key="1">
    <citation type="submission" date="2018-06" db="EMBL/GenBank/DDBJ databases">
        <authorList>
            <consortium name="Pathogen Informatics"/>
            <person name="Doyle S."/>
        </authorList>
    </citation>
    <scope>NUCLEOTIDE SEQUENCE [LARGE SCALE GENOMIC DNA]</scope>
    <source>
        <strain evidence="2 3">NCTC8500</strain>
    </source>
</reference>